<evidence type="ECO:0000256" key="9">
    <source>
        <dbReference type="ARBA" id="ARBA00022829"/>
    </source>
</evidence>
<evidence type="ECO:0000256" key="3">
    <source>
        <dbReference type="ARBA" id="ARBA00004629"/>
    </source>
</evidence>
<protein>
    <recommendedName>
        <fullName evidence="5">DASH complex subunit DAM1</fullName>
    </recommendedName>
    <alternativeName>
        <fullName evidence="14">Outer kinetochore protein DAM1</fullName>
    </alternativeName>
</protein>
<evidence type="ECO:0000256" key="10">
    <source>
        <dbReference type="ARBA" id="ARBA00022838"/>
    </source>
</evidence>
<evidence type="ECO:0000256" key="11">
    <source>
        <dbReference type="ARBA" id="ARBA00023212"/>
    </source>
</evidence>
<comment type="caution">
    <text evidence="16">The sequence shown here is derived from an EMBL/GenBank/DDBJ whole genome shotgun (WGS) entry which is preliminary data.</text>
</comment>
<dbReference type="GO" id="GO:0042729">
    <property type="term" value="C:DASH complex"/>
    <property type="evidence" value="ECO:0007669"/>
    <property type="project" value="InterPro"/>
</dbReference>
<evidence type="ECO:0000313" key="17">
    <source>
        <dbReference type="Proteomes" id="UP000235388"/>
    </source>
</evidence>
<evidence type="ECO:0000256" key="1">
    <source>
        <dbReference type="ARBA" id="ARBA00004123"/>
    </source>
</evidence>
<feature type="compositionally biased region" description="Low complexity" evidence="15">
    <location>
        <begin position="141"/>
        <end position="165"/>
    </location>
</feature>
<keyword evidence="13" id="KW-0137">Centromere</keyword>
<keyword evidence="11" id="KW-0206">Cytoskeleton</keyword>
<dbReference type="PANTHER" id="PTHR28113">
    <property type="entry name" value="DASH COMPLEX SUBUNIT DAM1"/>
    <property type="match status" value="1"/>
</dbReference>
<keyword evidence="12" id="KW-0539">Nucleus</keyword>
<evidence type="ECO:0000256" key="6">
    <source>
        <dbReference type="ARBA" id="ARBA00022454"/>
    </source>
</evidence>
<evidence type="ECO:0000256" key="13">
    <source>
        <dbReference type="ARBA" id="ARBA00023328"/>
    </source>
</evidence>
<keyword evidence="17" id="KW-1185">Reference proteome</keyword>
<evidence type="ECO:0000256" key="5">
    <source>
        <dbReference type="ARBA" id="ARBA00020497"/>
    </source>
</evidence>
<gene>
    <name evidence="16" type="ORF">PCANC_17409</name>
</gene>
<dbReference type="STRING" id="200324.A0A2N5SCG7"/>
<dbReference type="GO" id="GO:0044732">
    <property type="term" value="C:mitotic spindle pole body"/>
    <property type="evidence" value="ECO:0007669"/>
    <property type="project" value="TreeGrafter"/>
</dbReference>
<evidence type="ECO:0000256" key="12">
    <source>
        <dbReference type="ARBA" id="ARBA00023242"/>
    </source>
</evidence>
<dbReference type="GO" id="GO:1990758">
    <property type="term" value="P:mitotic sister chromatid biorientation"/>
    <property type="evidence" value="ECO:0007669"/>
    <property type="project" value="TreeGrafter"/>
</dbReference>
<evidence type="ECO:0000256" key="2">
    <source>
        <dbReference type="ARBA" id="ARBA00004186"/>
    </source>
</evidence>
<name>A0A2N5SCG7_9BASI</name>
<dbReference type="EMBL" id="PGCJ01001040">
    <property type="protein sequence ID" value="PLW10932.1"/>
    <property type="molecule type" value="Genomic_DNA"/>
</dbReference>
<keyword evidence="7" id="KW-0963">Cytoplasm</keyword>
<feature type="region of interest" description="Disordered" evidence="15">
    <location>
        <begin position="1"/>
        <end position="68"/>
    </location>
</feature>
<evidence type="ECO:0000313" key="16">
    <source>
        <dbReference type="EMBL" id="PLW10932.1"/>
    </source>
</evidence>
<dbReference type="GO" id="GO:1990537">
    <property type="term" value="C:mitotic spindle polar microtubule"/>
    <property type="evidence" value="ECO:0007669"/>
    <property type="project" value="TreeGrafter"/>
</dbReference>
<dbReference type="OrthoDB" id="5586015at2759"/>
<proteinExistence type="inferred from homology"/>
<dbReference type="Proteomes" id="UP000235388">
    <property type="component" value="Unassembled WGS sequence"/>
</dbReference>
<sequence length="314" mass="35379">MSSKPPKTPLRRVSRNSLRRTLEVSHSQQPGLAGEQQQQQQYQQREQTQSQSQSQSQTQSQSRGADHTRHLEHLAPLLAELADSITDLHTNLSNLQLVAQDLNGFNESFAALIYGLRVNSYLADFDQAPKLRSFQDAHVYQQQQQPAPPDQQLEQEQAAQQNQNQTINHQDESFMTAHEPSMITRSAQASTSQQAQHQPSQSSSSSSQGAGRMKPKSYTQQSKAQQKQLLKFTESYLASLPIKYREQQPHRHEMELVIILLRLNLKGLLVKEIVKLEPTLAMHRARECATTLVAAKLATKINSPEGLLYKLGTD</sequence>
<dbReference type="InterPro" id="IPR013962">
    <property type="entry name" value="DASH_Dam1"/>
</dbReference>
<keyword evidence="9" id="KW-0159">Chromosome partition</keyword>
<feature type="region of interest" description="Disordered" evidence="15">
    <location>
        <begin position="182"/>
        <end position="225"/>
    </location>
</feature>
<keyword evidence="10" id="KW-0995">Kinetochore</keyword>
<feature type="compositionally biased region" description="Basic residues" evidence="15">
    <location>
        <begin position="9"/>
        <end position="18"/>
    </location>
</feature>
<keyword evidence="8" id="KW-0493">Microtubule</keyword>
<reference evidence="16 17" key="1">
    <citation type="submission" date="2017-11" db="EMBL/GenBank/DDBJ databases">
        <title>De novo assembly and phasing of dikaryotic genomes from two isolates of Puccinia coronata f. sp. avenae, the causal agent of oat crown rust.</title>
        <authorList>
            <person name="Miller M.E."/>
            <person name="Zhang Y."/>
            <person name="Omidvar V."/>
            <person name="Sperschneider J."/>
            <person name="Schwessinger B."/>
            <person name="Raley C."/>
            <person name="Palmer J.M."/>
            <person name="Garnica D."/>
            <person name="Upadhyaya N."/>
            <person name="Rathjen J."/>
            <person name="Taylor J.M."/>
            <person name="Park R.F."/>
            <person name="Dodds P.N."/>
            <person name="Hirsch C.D."/>
            <person name="Kianian S.F."/>
            <person name="Figueroa M."/>
        </authorList>
    </citation>
    <scope>NUCLEOTIDE SEQUENCE [LARGE SCALE GENOMIC DNA]</scope>
    <source>
        <strain evidence="16">12NC29</strain>
    </source>
</reference>
<feature type="compositionally biased region" description="Low complexity" evidence="15">
    <location>
        <begin position="35"/>
        <end position="63"/>
    </location>
</feature>
<evidence type="ECO:0000256" key="8">
    <source>
        <dbReference type="ARBA" id="ARBA00022701"/>
    </source>
</evidence>
<dbReference type="Pfam" id="PF08653">
    <property type="entry name" value="DASH_Dam1"/>
    <property type="match status" value="1"/>
</dbReference>
<comment type="subcellular location">
    <subcellularLocation>
        <location evidence="3">Chromosome</location>
        <location evidence="3">Centromere</location>
        <location evidence="3">Kinetochore</location>
    </subcellularLocation>
    <subcellularLocation>
        <location evidence="2">Cytoplasm</location>
        <location evidence="2">Cytoskeleton</location>
        <location evidence="2">Spindle</location>
    </subcellularLocation>
    <subcellularLocation>
        <location evidence="1">Nucleus</location>
    </subcellularLocation>
</comment>
<dbReference type="PANTHER" id="PTHR28113:SF1">
    <property type="entry name" value="DASH COMPLEX SUBUNIT DAM1"/>
    <property type="match status" value="1"/>
</dbReference>
<evidence type="ECO:0000256" key="7">
    <source>
        <dbReference type="ARBA" id="ARBA00022490"/>
    </source>
</evidence>
<evidence type="ECO:0000256" key="15">
    <source>
        <dbReference type="SAM" id="MobiDB-lite"/>
    </source>
</evidence>
<organism evidence="16 17">
    <name type="scientific">Puccinia coronata f. sp. avenae</name>
    <dbReference type="NCBI Taxonomy" id="200324"/>
    <lineage>
        <taxon>Eukaryota</taxon>
        <taxon>Fungi</taxon>
        <taxon>Dikarya</taxon>
        <taxon>Basidiomycota</taxon>
        <taxon>Pucciniomycotina</taxon>
        <taxon>Pucciniomycetes</taxon>
        <taxon>Pucciniales</taxon>
        <taxon>Pucciniaceae</taxon>
        <taxon>Puccinia</taxon>
    </lineage>
</organism>
<accession>A0A2N5SCG7</accession>
<evidence type="ECO:0000256" key="14">
    <source>
        <dbReference type="ARBA" id="ARBA00030453"/>
    </source>
</evidence>
<dbReference type="AlphaFoldDB" id="A0A2N5SCG7"/>
<evidence type="ECO:0000256" key="4">
    <source>
        <dbReference type="ARBA" id="ARBA00010073"/>
    </source>
</evidence>
<keyword evidence="6" id="KW-0158">Chromosome</keyword>
<feature type="compositionally biased region" description="Low complexity" evidence="15">
    <location>
        <begin position="186"/>
        <end position="208"/>
    </location>
</feature>
<feature type="region of interest" description="Disordered" evidence="15">
    <location>
        <begin position="138"/>
        <end position="165"/>
    </location>
</feature>
<comment type="similarity">
    <text evidence="4">Belongs to the DASH complex DAM1 family.</text>
</comment>